<evidence type="ECO:0000259" key="2">
    <source>
        <dbReference type="PROSITE" id="PS50181"/>
    </source>
</evidence>
<keyword evidence="4" id="KW-1185">Reference proteome</keyword>
<feature type="domain" description="F-box" evidence="2">
    <location>
        <begin position="1"/>
        <end position="47"/>
    </location>
</feature>
<evidence type="ECO:0000313" key="4">
    <source>
        <dbReference type="Proteomes" id="UP001244011"/>
    </source>
</evidence>
<feature type="region of interest" description="Disordered" evidence="1">
    <location>
        <begin position="524"/>
        <end position="543"/>
    </location>
</feature>
<protein>
    <submittedName>
        <fullName evidence="3">EID1-like F-box protein 1</fullName>
    </submittedName>
</protein>
<gene>
    <name evidence="3" type="ORF">QBC33DRAFT_514728</name>
</gene>
<dbReference type="PROSITE" id="PS50181">
    <property type="entry name" value="FBOX"/>
    <property type="match status" value="1"/>
</dbReference>
<proteinExistence type="predicted"/>
<sequence>MPGLADLPDDVLLLILTSLESARELRALTLSCRRLHSLVAHEGWRTFVRSRFPSFSIPSTTGDEWRRLAESLTWQSRCWDRRSLRFNALLPHRPVRRHRMTAAAFQPVVDAHLCPESRQELVVWGAGENIVARYRQRNVTGGATRTSWHRSDGERFGYVPGYDDVKALVIVDQSHQGRRGILAGRDNGDLCLLSAQPDQFGERLARFSLSHAEEPISGIRPGGDAGQNTIMSLDVLDGLVAASTKNDVILYRLPQDDDSFSIVPLEIYNFGARAFEHRNMTLGCAKWMGDHELMAVALRGSKEPLRYLTLTPHGWSSYVAAKNADIEQQFGIGYGNICPNSLVPVKPYANTKGGTNLLLSAWRDGTCRLQDIRTPSPFDMVYQDNIHPWAEMEALMTYGTERFVGGDMHGATVKVFDFRWSKGYYHTSGLPCGNIRPFPPPPQPFAPAPEDKAKLRVCCDHVSGFRCRWHELSRDIYYRPNATFFLSQSLPPDHQHARVWSLAKASDTSPAFYVGVSGGIVEANLEPSDDGGGGSGTGGGSDPNFGFRDWRISSAHSGGYEPTYLRVTMMETGDGLASPLNLRTIRLPPIYSRSRVSRPSRLQDVDGTLRRQHRLDSRFQNEEDFRGLEPRAG</sequence>
<accession>A0AAJ0C2C1</accession>
<dbReference type="Pfam" id="PF12937">
    <property type="entry name" value="F-box-like"/>
    <property type="match status" value="1"/>
</dbReference>
<feature type="compositionally biased region" description="Gly residues" evidence="1">
    <location>
        <begin position="530"/>
        <end position="541"/>
    </location>
</feature>
<dbReference type="GeneID" id="85309242"/>
<dbReference type="Proteomes" id="UP001244011">
    <property type="component" value="Unassembled WGS sequence"/>
</dbReference>
<dbReference type="SUPFAM" id="SSF81383">
    <property type="entry name" value="F-box domain"/>
    <property type="match status" value="1"/>
</dbReference>
<organism evidence="3 4">
    <name type="scientific">Phialemonium atrogriseum</name>
    <dbReference type="NCBI Taxonomy" id="1093897"/>
    <lineage>
        <taxon>Eukaryota</taxon>
        <taxon>Fungi</taxon>
        <taxon>Dikarya</taxon>
        <taxon>Ascomycota</taxon>
        <taxon>Pezizomycotina</taxon>
        <taxon>Sordariomycetes</taxon>
        <taxon>Sordariomycetidae</taxon>
        <taxon>Cephalothecales</taxon>
        <taxon>Cephalothecaceae</taxon>
        <taxon>Phialemonium</taxon>
    </lineage>
</organism>
<dbReference type="RefSeq" id="XP_060284021.1">
    <property type="nucleotide sequence ID" value="XM_060426055.1"/>
</dbReference>
<evidence type="ECO:0000256" key="1">
    <source>
        <dbReference type="SAM" id="MobiDB-lite"/>
    </source>
</evidence>
<dbReference type="InterPro" id="IPR036047">
    <property type="entry name" value="F-box-like_dom_sf"/>
</dbReference>
<evidence type="ECO:0000313" key="3">
    <source>
        <dbReference type="EMBL" id="KAK1767808.1"/>
    </source>
</evidence>
<reference evidence="3" key="1">
    <citation type="submission" date="2023-06" db="EMBL/GenBank/DDBJ databases">
        <title>Genome-scale phylogeny and comparative genomics of the fungal order Sordariales.</title>
        <authorList>
            <consortium name="Lawrence Berkeley National Laboratory"/>
            <person name="Hensen N."/>
            <person name="Bonometti L."/>
            <person name="Westerberg I."/>
            <person name="Brannstrom I.O."/>
            <person name="Guillou S."/>
            <person name="Cros-Aarteil S."/>
            <person name="Calhoun S."/>
            <person name="Haridas S."/>
            <person name="Kuo A."/>
            <person name="Mondo S."/>
            <person name="Pangilinan J."/>
            <person name="Riley R."/>
            <person name="Labutti K."/>
            <person name="Andreopoulos B."/>
            <person name="Lipzen A."/>
            <person name="Chen C."/>
            <person name="Yanf M."/>
            <person name="Daum C."/>
            <person name="Ng V."/>
            <person name="Clum A."/>
            <person name="Steindorff A."/>
            <person name="Ohm R."/>
            <person name="Martin F."/>
            <person name="Silar P."/>
            <person name="Natvig D."/>
            <person name="Lalanne C."/>
            <person name="Gautier V."/>
            <person name="Ament-Velasquez S.L."/>
            <person name="Kruys A."/>
            <person name="Hutchinson M.I."/>
            <person name="Powell A.J."/>
            <person name="Barry K."/>
            <person name="Miller A.N."/>
            <person name="Grigoriev I.V."/>
            <person name="Debuchy R."/>
            <person name="Gladieux P."/>
            <person name="Thoren M.H."/>
            <person name="Johannesson H."/>
        </authorList>
    </citation>
    <scope>NUCLEOTIDE SEQUENCE</scope>
    <source>
        <strain evidence="3">8032-3</strain>
    </source>
</reference>
<dbReference type="EMBL" id="MU839007">
    <property type="protein sequence ID" value="KAK1767808.1"/>
    <property type="molecule type" value="Genomic_DNA"/>
</dbReference>
<dbReference type="InterPro" id="IPR001810">
    <property type="entry name" value="F-box_dom"/>
</dbReference>
<dbReference type="AlphaFoldDB" id="A0AAJ0C2C1"/>
<name>A0AAJ0C2C1_9PEZI</name>
<comment type="caution">
    <text evidence="3">The sequence shown here is derived from an EMBL/GenBank/DDBJ whole genome shotgun (WGS) entry which is preliminary data.</text>
</comment>